<name>A0A6G8S6G6_9GAMM</name>
<dbReference type="KEGG" id="alj:G8D99_12300"/>
<dbReference type="Pfam" id="PF10118">
    <property type="entry name" value="Metal_hydrol"/>
    <property type="match status" value="1"/>
</dbReference>
<dbReference type="Proteomes" id="UP000501939">
    <property type="component" value="Chromosome"/>
</dbReference>
<keyword evidence="1" id="KW-0378">Hydrolase</keyword>
<dbReference type="PANTHER" id="PTHR39456">
    <property type="entry name" value="METAL-DEPENDENT HYDROLASE"/>
    <property type="match status" value="1"/>
</dbReference>
<dbReference type="SUPFAM" id="SSF47240">
    <property type="entry name" value="Ferritin-like"/>
    <property type="match status" value="1"/>
</dbReference>
<evidence type="ECO:0000313" key="1">
    <source>
        <dbReference type="EMBL" id="QIO09704.1"/>
    </source>
</evidence>
<reference evidence="1 2" key="1">
    <citation type="submission" date="2020-03" db="EMBL/GenBank/DDBJ databases">
        <authorList>
            <person name="Zhu W."/>
        </authorList>
    </citation>
    <scope>NUCLEOTIDE SEQUENCE [LARGE SCALE GENOMIC DNA]</scope>
    <source>
        <strain evidence="1 2">185</strain>
    </source>
</reference>
<dbReference type="PIRSF" id="PIRSF007580">
    <property type="entry name" value="UCP07580"/>
    <property type="match status" value="1"/>
</dbReference>
<evidence type="ECO:0000313" key="2">
    <source>
        <dbReference type="Proteomes" id="UP000501939"/>
    </source>
</evidence>
<dbReference type="InterPro" id="IPR009078">
    <property type="entry name" value="Ferritin-like_SF"/>
</dbReference>
<organism evidence="1 2">
    <name type="scientific">Acinetobacter lanii</name>
    <dbReference type="NCBI Taxonomy" id="2715163"/>
    <lineage>
        <taxon>Bacteria</taxon>
        <taxon>Pseudomonadati</taxon>
        <taxon>Pseudomonadota</taxon>
        <taxon>Gammaproteobacteria</taxon>
        <taxon>Moraxellales</taxon>
        <taxon>Moraxellaceae</taxon>
        <taxon>Acinetobacter</taxon>
    </lineage>
</organism>
<proteinExistence type="predicted"/>
<dbReference type="RefSeq" id="WP_166326350.1">
    <property type="nucleotide sequence ID" value="NZ_CP049916.1"/>
</dbReference>
<accession>A0A6G8S6G6</accession>
<sequence length="291" mass="33909">MNLTLTKIVKPIVRKDLEFQLDQIPRFWFGGDPFKTRVFDALSLTFPDGERYFIQCVRLYREHINDPILAERVKAFIQQEAQHGIAHDKMNQILRDQGMPVQKYIDQVNQRFNHSLKRYPASLNIAITAACEHLTALMATVFFSNQSTMAEAHPFIRALFAWHSVEEMEHRDVAYDVMRDVAQTPNAMRYVALGLVTVMMFGFTIQRTHGLLKQDGFNPRQRFMLFKEGLKWLLGSNGILSTQKAEYLDWYHPDFHPNQHPVIHQYQIWLDTLAETQDPIQAGEAFWQAAL</sequence>
<dbReference type="GO" id="GO:0016787">
    <property type="term" value="F:hydrolase activity"/>
    <property type="evidence" value="ECO:0007669"/>
    <property type="project" value="UniProtKB-KW"/>
</dbReference>
<protein>
    <submittedName>
        <fullName evidence="1">Metal-dependent hydrolase</fullName>
    </submittedName>
</protein>
<keyword evidence="2" id="KW-1185">Reference proteome</keyword>
<dbReference type="EMBL" id="CP049916">
    <property type="protein sequence ID" value="QIO09704.1"/>
    <property type="molecule type" value="Genomic_DNA"/>
</dbReference>
<dbReference type="InterPro" id="IPR016516">
    <property type="entry name" value="UCP07580"/>
</dbReference>
<dbReference type="AlphaFoldDB" id="A0A6G8S6G6"/>
<dbReference type="PANTHER" id="PTHR39456:SF1">
    <property type="entry name" value="METAL-DEPENDENT HYDROLASE"/>
    <property type="match status" value="1"/>
</dbReference>
<gene>
    <name evidence="1" type="ORF">G8D99_12300</name>
</gene>